<dbReference type="PANTHER" id="PTHR33481">
    <property type="entry name" value="REVERSE TRANSCRIPTASE"/>
    <property type="match status" value="1"/>
</dbReference>
<dbReference type="Gene3D" id="3.60.10.10">
    <property type="entry name" value="Endonuclease/exonuclease/phosphatase"/>
    <property type="match status" value="1"/>
</dbReference>
<dbReference type="InterPro" id="IPR036691">
    <property type="entry name" value="Endo/exonu/phosph_ase_sf"/>
</dbReference>
<accession>A0A9Q3H1T6</accession>
<dbReference type="Proteomes" id="UP000765509">
    <property type="component" value="Unassembled WGS sequence"/>
</dbReference>
<name>A0A9Q3H1T6_9BASI</name>
<protein>
    <recommendedName>
        <fullName evidence="1">Endonuclease/exonuclease/phosphatase domain-containing protein</fullName>
    </recommendedName>
</protein>
<proteinExistence type="predicted"/>
<dbReference type="InterPro" id="IPR005135">
    <property type="entry name" value="Endo/exonuclease/phosphatase"/>
</dbReference>
<feature type="domain" description="Endonuclease/exonuclease/phosphatase" evidence="1">
    <location>
        <begin position="54"/>
        <end position="174"/>
    </location>
</feature>
<dbReference type="SUPFAM" id="SSF56219">
    <property type="entry name" value="DNase I-like"/>
    <property type="match status" value="1"/>
</dbReference>
<dbReference type="AlphaFoldDB" id="A0A9Q3H1T6"/>
<dbReference type="GO" id="GO:0003824">
    <property type="term" value="F:catalytic activity"/>
    <property type="evidence" value="ECO:0007669"/>
    <property type="project" value="InterPro"/>
</dbReference>
<evidence type="ECO:0000313" key="2">
    <source>
        <dbReference type="EMBL" id="MBW0488111.1"/>
    </source>
</evidence>
<gene>
    <name evidence="2" type="ORF">O181_027826</name>
</gene>
<evidence type="ECO:0000259" key="1">
    <source>
        <dbReference type="Pfam" id="PF14529"/>
    </source>
</evidence>
<sequence>MGPLYPKTRDGKPRSCIYVKRLILIHNITQYQLTSNLVTAITIKLSSNRNESVTLLSVYNTPPKFEGLEPLKPWLAEYSIRSLPTLIAIDSNLHHPLWNPPSYRHSHPEAKNLLKIMEGKIFYLSSPPGIPTFLGRHGSATTIDHLCENPKAKSLMTLIHIQLNNHASDHQPIATNVNLNFQKTVSKISQIKEIERLKHEHWRKFLAKNSSNNVFQAYKLTNTIKSGNILPLRDNEGNLTSDNKVKGKILFEGTSVIHNHTDTLDINPNFINTPSTFPPITTYEISRALEELPKKKAPGPDQIPNKLLKAVSTHPTPYLKEVFNGCLCNGYFPSIRKRFLTAIIRKSGKDDYSDPREYCPISLLNTLGKLFEKIINNRLSFWKEHTGSLANGHMGSRPGRGIYNAFLSYFHGPKPNDVKEK</sequence>
<organism evidence="2 3">
    <name type="scientific">Austropuccinia psidii MF-1</name>
    <dbReference type="NCBI Taxonomy" id="1389203"/>
    <lineage>
        <taxon>Eukaryota</taxon>
        <taxon>Fungi</taxon>
        <taxon>Dikarya</taxon>
        <taxon>Basidiomycota</taxon>
        <taxon>Pucciniomycotina</taxon>
        <taxon>Pucciniomycetes</taxon>
        <taxon>Pucciniales</taxon>
        <taxon>Sphaerophragmiaceae</taxon>
        <taxon>Austropuccinia</taxon>
    </lineage>
</organism>
<dbReference type="OrthoDB" id="412006at2759"/>
<dbReference type="Pfam" id="PF14529">
    <property type="entry name" value="Exo_endo_phos_2"/>
    <property type="match status" value="1"/>
</dbReference>
<reference evidence="2" key="1">
    <citation type="submission" date="2021-03" db="EMBL/GenBank/DDBJ databases">
        <title>Draft genome sequence of rust myrtle Austropuccinia psidii MF-1, a brazilian biotype.</title>
        <authorList>
            <person name="Quecine M.C."/>
            <person name="Pachon D.M.R."/>
            <person name="Bonatelli M.L."/>
            <person name="Correr F.H."/>
            <person name="Franceschini L.M."/>
            <person name="Leite T.F."/>
            <person name="Margarido G.R.A."/>
            <person name="Almeida C.A."/>
            <person name="Ferrarezi J.A."/>
            <person name="Labate C.A."/>
        </authorList>
    </citation>
    <scope>NUCLEOTIDE SEQUENCE</scope>
    <source>
        <strain evidence="2">MF-1</strain>
    </source>
</reference>
<comment type="caution">
    <text evidence="2">The sequence shown here is derived from an EMBL/GenBank/DDBJ whole genome shotgun (WGS) entry which is preliminary data.</text>
</comment>
<keyword evidence="3" id="KW-1185">Reference proteome</keyword>
<dbReference type="PANTHER" id="PTHR33481:SF1">
    <property type="entry name" value="ENDONUCLEASE_EXONUCLEASE_PHOSPHATASE DOMAIN-CONTAINING PROTEIN-RELATED"/>
    <property type="match status" value="1"/>
</dbReference>
<dbReference type="EMBL" id="AVOT02009443">
    <property type="protein sequence ID" value="MBW0488111.1"/>
    <property type="molecule type" value="Genomic_DNA"/>
</dbReference>
<evidence type="ECO:0000313" key="3">
    <source>
        <dbReference type="Proteomes" id="UP000765509"/>
    </source>
</evidence>